<feature type="compositionally biased region" description="Low complexity" evidence="6">
    <location>
        <begin position="16"/>
        <end position="27"/>
    </location>
</feature>
<reference evidence="7 8" key="1">
    <citation type="journal article" date="2017" name="Mol. Biol. Evol.">
        <title>The 4-celled Tetrabaena socialis nuclear genome reveals the essential components for genetic control of cell number at the origin of multicellularity in the volvocine lineage.</title>
        <authorList>
            <person name="Featherston J."/>
            <person name="Arakaki Y."/>
            <person name="Hanschen E.R."/>
            <person name="Ferris P.J."/>
            <person name="Michod R.E."/>
            <person name="Olson B.J.S.C."/>
            <person name="Nozaki H."/>
            <person name="Durand P.M."/>
        </authorList>
    </citation>
    <scope>NUCLEOTIDE SEQUENCE [LARGE SCALE GENOMIC DNA]</scope>
    <source>
        <strain evidence="7 8">NIES-571</strain>
    </source>
</reference>
<gene>
    <name evidence="7" type="ORF">TSOC_009773</name>
</gene>
<dbReference type="GO" id="GO:0012505">
    <property type="term" value="C:endomembrane system"/>
    <property type="evidence" value="ECO:0007669"/>
    <property type="project" value="TreeGrafter"/>
</dbReference>
<keyword evidence="4" id="KW-1133">Transmembrane helix</keyword>
<dbReference type="Pfam" id="PF14778">
    <property type="entry name" value="ODR4-like"/>
    <property type="match status" value="1"/>
</dbReference>
<dbReference type="InterPro" id="IPR011990">
    <property type="entry name" value="TPR-like_helical_dom_sf"/>
</dbReference>
<dbReference type="Pfam" id="PF13424">
    <property type="entry name" value="TPR_12"/>
    <property type="match status" value="1"/>
</dbReference>
<evidence type="ECO:0000313" key="8">
    <source>
        <dbReference type="Proteomes" id="UP000236333"/>
    </source>
</evidence>
<keyword evidence="8" id="KW-1185">Reference proteome</keyword>
<evidence type="ECO:0000256" key="6">
    <source>
        <dbReference type="SAM" id="MobiDB-lite"/>
    </source>
</evidence>
<dbReference type="SUPFAM" id="SSF48452">
    <property type="entry name" value="TPR-like"/>
    <property type="match status" value="1"/>
</dbReference>
<evidence type="ECO:0000256" key="5">
    <source>
        <dbReference type="ARBA" id="ARBA00023136"/>
    </source>
</evidence>
<dbReference type="GO" id="GO:0008104">
    <property type="term" value="P:intracellular protein localization"/>
    <property type="evidence" value="ECO:0007669"/>
    <property type="project" value="TreeGrafter"/>
</dbReference>
<evidence type="ECO:0000256" key="4">
    <source>
        <dbReference type="ARBA" id="ARBA00022989"/>
    </source>
</evidence>
<dbReference type="Proteomes" id="UP000236333">
    <property type="component" value="Unassembled WGS sequence"/>
</dbReference>
<dbReference type="PANTHER" id="PTHR33966:SF1">
    <property type="entry name" value="PROTEIN ODR-4 HOMOLOG"/>
    <property type="match status" value="1"/>
</dbReference>
<protein>
    <submittedName>
        <fullName evidence="7">Kinesin light chain 4</fullName>
    </submittedName>
</protein>
<dbReference type="OrthoDB" id="1658288at2759"/>
<dbReference type="AlphaFoldDB" id="A0A2J7ZUZ3"/>
<evidence type="ECO:0000256" key="3">
    <source>
        <dbReference type="ARBA" id="ARBA00022692"/>
    </source>
</evidence>
<feature type="region of interest" description="Disordered" evidence="6">
    <location>
        <begin position="149"/>
        <end position="174"/>
    </location>
</feature>
<dbReference type="GO" id="GO:0016020">
    <property type="term" value="C:membrane"/>
    <property type="evidence" value="ECO:0007669"/>
    <property type="project" value="UniProtKB-SubCell"/>
</dbReference>
<evidence type="ECO:0000256" key="1">
    <source>
        <dbReference type="ARBA" id="ARBA00004370"/>
    </source>
</evidence>
<comment type="caution">
    <text evidence="7">The sequence shown here is derived from an EMBL/GenBank/DDBJ whole genome shotgun (WGS) entry which is preliminary data.</text>
</comment>
<comment type="similarity">
    <text evidence="2">Belongs to the ODR-4 family.</text>
</comment>
<keyword evidence="5" id="KW-0472">Membrane</keyword>
<dbReference type="PANTHER" id="PTHR33966">
    <property type="entry name" value="PROTEIN ODR-4 HOMOLOG"/>
    <property type="match status" value="1"/>
</dbReference>
<accession>A0A2J7ZUZ3</accession>
<feature type="non-terminal residue" evidence="7">
    <location>
        <position position="447"/>
    </location>
</feature>
<dbReference type="Gene3D" id="1.25.40.10">
    <property type="entry name" value="Tetratricopeptide repeat domain"/>
    <property type="match status" value="1"/>
</dbReference>
<comment type="subcellular location">
    <subcellularLocation>
        <location evidence="1">Membrane</location>
    </subcellularLocation>
</comment>
<name>A0A2J7ZUZ3_9CHLO</name>
<proteinExistence type="inferred from homology"/>
<dbReference type="InterPro" id="IPR029454">
    <property type="entry name" value="ODR-4-like"/>
</dbReference>
<evidence type="ECO:0000313" key="7">
    <source>
        <dbReference type="EMBL" id="PNH04086.1"/>
    </source>
</evidence>
<feature type="compositionally biased region" description="Basic and acidic residues" evidence="6">
    <location>
        <begin position="154"/>
        <end position="166"/>
    </location>
</feature>
<keyword evidence="3" id="KW-0812">Transmembrane</keyword>
<sequence length="447" mass="44989">MGPFWSSPTSAWRNSASLAGAAGPPAAEVEGRQGRRGMPTAGLGVTGLGSLASFPFLASLAALPCGPLSGCCCATAAGLPSLPSFASLPFLASLAPFSGCCCCVAAFSSLACLAPFPLGCGLGCCLGGADLGGSCLACLEVQREEGPRVSAGDHQLESAARRKEQGTKTGSSDCKAAQKRLYDAEPLFMQSRNICTSKLGPDHPNTLTVTANLAACLAAQGRHVEALPLYEAELEATKRVQGEEHPDVATSLNHLAACLQCRRPVRVRTHGIFTAGGGALLLSAADPAPVSEALAPYGSTNTTATATTGGAAPAAIPTYDLTLLAPPTCQAAAAQQPQQPQQAAEGGGGCAGVGRLRGAMQGVAYVARRDGVGRAVAELKADLLASLAARVELAVEEAVRAAEAEAEAEAAKEAGAAAPQPPPLLCSAAQLAGGCSLALPRRVMLPW</sequence>
<dbReference type="EMBL" id="PGGS01000425">
    <property type="protein sequence ID" value="PNH04086.1"/>
    <property type="molecule type" value="Genomic_DNA"/>
</dbReference>
<organism evidence="7 8">
    <name type="scientific">Tetrabaena socialis</name>
    <dbReference type="NCBI Taxonomy" id="47790"/>
    <lineage>
        <taxon>Eukaryota</taxon>
        <taxon>Viridiplantae</taxon>
        <taxon>Chlorophyta</taxon>
        <taxon>core chlorophytes</taxon>
        <taxon>Chlorophyceae</taxon>
        <taxon>CS clade</taxon>
        <taxon>Chlamydomonadales</taxon>
        <taxon>Tetrabaenaceae</taxon>
        <taxon>Tetrabaena</taxon>
    </lineage>
</organism>
<evidence type="ECO:0000256" key="2">
    <source>
        <dbReference type="ARBA" id="ARBA00010131"/>
    </source>
</evidence>
<feature type="region of interest" description="Disordered" evidence="6">
    <location>
        <begin position="16"/>
        <end position="35"/>
    </location>
</feature>